<proteinExistence type="predicted"/>
<evidence type="ECO:0000313" key="2">
    <source>
        <dbReference type="Proteomes" id="UP000257648"/>
    </source>
</evidence>
<dbReference type="RefSeq" id="YP_009810831.1">
    <property type="nucleotide sequence ID" value="NC_048049.1"/>
</dbReference>
<protein>
    <submittedName>
        <fullName evidence="1">Uncharacterized protein</fullName>
    </submittedName>
</protein>
<dbReference type="GeneID" id="55001853"/>
<dbReference type="KEGG" id="vg:55001853"/>
<keyword evidence="2" id="KW-1185">Reference proteome</keyword>
<dbReference type="EMBL" id="MH412654">
    <property type="protein sequence ID" value="AXQ70472.1"/>
    <property type="molecule type" value="Genomic_DNA"/>
</dbReference>
<sequence>MAIAAAAVNQFQTVTQVVDTSLSEVYEAPVGFVGVVLLAQCTNLSSDTQTITFVFRRGGTDTELLKDFPIPGNETAQLITGKLVLETGDKLVTLGSSATDLKFVTSILETTNI</sequence>
<organism evidence="1 2">
    <name type="scientific">Synechococcus phage S-T4</name>
    <dbReference type="NCBI Taxonomy" id="2268578"/>
    <lineage>
        <taxon>Viruses</taxon>
        <taxon>Duplodnaviria</taxon>
        <taxon>Heunggongvirae</taxon>
        <taxon>Uroviricota</taxon>
        <taxon>Caudoviricetes</taxon>
        <taxon>Pantevenvirales</taxon>
        <taxon>Kyanoviridae</taxon>
        <taxon>Tamkungvirus</taxon>
        <taxon>Tamkungvirus ST4</taxon>
    </lineage>
</organism>
<name>A0A385EHE2_9CAUD</name>
<accession>A0A385EHE2</accession>
<reference evidence="2" key="1">
    <citation type="submission" date="2018-05" db="EMBL/GenBank/DDBJ databases">
        <authorList>
            <person name="You S."/>
        </authorList>
    </citation>
    <scope>NUCLEOTIDE SEQUENCE [LARGE SCALE GENOMIC DNA]</scope>
</reference>
<evidence type="ECO:0000313" key="1">
    <source>
        <dbReference type="EMBL" id="AXQ70472.1"/>
    </source>
</evidence>
<dbReference type="Proteomes" id="UP000257648">
    <property type="component" value="Segment"/>
</dbReference>